<dbReference type="Gene3D" id="1.20.58.340">
    <property type="entry name" value="Magnesium transport protein CorA, transmembrane region"/>
    <property type="match status" value="1"/>
</dbReference>
<dbReference type="Proteomes" id="UP001201980">
    <property type="component" value="Unassembled WGS sequence"/>
</dbReference>
<dbReference type="EMBL" id="JAKWBI020000517">
    <property type="protein sequence ID" value="KAJ2894217.1"/>
    <property type="molecule type" value="Genomic_DNA"/>
</dbReference>
<name>A0AAD5RHL0_9PEZI</name>
<reference evidence="2" key="1">
    <citation type="submission" date="2022-07" db="EMBL/GenBank/DDBJ databases">
        <title>Draft genome sequence of Zalerion maritima ATCC 34329, a (micro)plastics degrading marine fungus.</title>
        <authorList>
            <person name="Paco A."/>
            <person name="Goncalves M.F.M."/>
            <person name="Rocha-Santos T.A.P."/>
            <person name="Alves A."/>
        </authorList>
    </citation>
    <scope>NUCLEOTIDE SEQUENCE</scope>
    <source>
        <strain evidence="2">ATCC 34329</strain>
    </source>
</reference>
<keyword evidence="1" id="KW-0472">Membrane</keyword>
<accession>A0AAD5RHL0</accession>
<comment type="caution">
    <text evidence="2">The sequence shown here is derived from an EMBL/GenBank/DDBJ whole genome shotgun (WGS) entry which is preliminary data.</text>
</comment>
<sequence length="665" mass="74596">MSEATKSHAVFSSASDLFSFDKDALAGEILLPRGESSYEYHEFASYSVPSNASQALREKIRPSDPVHITHKRPVEELEHARDAFHQAFHEGYGLDINGNFTSIPTNDPMLEGRVREVVCFRRNNLKSTDGSLDGLTLTPADLNALDLHPATLQYIRRVTTESRFWDRNHDKLSIIFSFSSNPTTPFDFLSMTYSLRTRTTNTLIRQSYNPRQHGISDLDEYDQRLEACRTHWSHPFVLPVVLLQVQFTRTEEAVAANNKEVQGLEQDVAGMAGFDPTDTKGMVRRRGSNMKNEKEGGKGGYGGVQVYHSTTTLMKNAHDTLKHSIKLLDTMKWMERAFTLLLESGEEMEKKIKETGTMPDGAKDPLVDHWHEIREYLAGLLRLCMSLETDRRMSENRCRAQIDIVWDLPPLCPSGDYDTCPPLSFLTMLTLLQIYAKMAQEDNNLNARMAVASTRDSSSMKALAVITAVFLPAEFLGTMFGMSFFEFLPDDDSSASPSESTISSAASAITSNKGSGEHIISPLFWIYWAAVVPLTGIILVSWRAWWVAQDRYFRQHLSPELSQERYWTSDGQPRPLGTSFLHDFFYLSSHKDEKADPPSLTSTLINANGTLNATGRKLTGFAVSRTPTMQKSDTEEYSLGPTQSAPTIRLRDIAGARKQGSSLLP</sequence>
<feature type="transmembrane region" description="Helical" evidence="1">
    <location>
        <begin position="462"/>
        <end position="485"/>
    </location>
</feature>
<evidence type="ECO:0000313" key="2">
    <source>
        <dbReference type="EMBL" id="KAJ2894217.1"/>
    </source>
</evidence>
<gene>
    <name evidence="2" type="ORF">MKZ38_007833</name>
</gene>
<keyword evidence="1" id="KW-0812">Transmembrane</keyword>
<keyword evidence="3" id="KW-1185">Reference proteome</keyword>
<proteinExistence type="predicted"/>
<organism evidence="2 3">
    <name type="scientific">Zalerion maritima</name>
    <dbReference type="NCBI Taxonomy" id="339359"/>
    <lineage>
        <taxon>Eukaryota</taxon>
        <taxon>Fungi</taxon>
        <taxon>Dikarya</taxon>
        <taxon>Ascomycota</taxon>
        <taxon>Pezizomycotina</taxon>
        <taxon>Sordariomycetes</taxon>
        <taxon>Lulworthiomycetidae</taxon>
        <taxon>Lulworthiales</taxon>
        <taxon>Lulworthiaceae</taxon>
        <taxon>Zalerion</taxon>
    </lineage>
</organism>
<dbReference type="AlphaFoldDB" id="A0AAD5RHL0"/>
<feature type="transmembrane region" description="Helical" evidence="1">
    <location>
        <begin position="525"/>
        <end position="546"/>
    </location>
</feature>
<protein>
    <submittedName>
        <fullName evidence="2">Uncharacterized protein</fullName>
    </submittedName>
</protein>
<evidence type="ECO:0000313" key="3">
    <source>
        <dbReference type="Proteomes" id="UP001201980"/>
    </source>
</evidence>
<keyword evidence="1" id="KW-1133">Transmembrane helix</keyword>
<evidence type="ECO:0000256" key="1">
    <source>
        <dbReference type="SAM" id="Phobius"/>
    </source>
</evidence>